<dbReference type="EMBL" id="JEMY01000018">
    <property type="protein sequence ID" value="EXI89221.1"/>
    <property type="molecule type" value="Genomic_DNA"/>
</dbReference>
<evidence type="ECO:0000313" key="2">
    <source>
        <dbReference type="Proteomes" id="UP000022141"/>
    </source>
</evidence>
<protein>
    <submittedName>
        <fullName evidence="1">Uncharacterized protein</fullName>
    </submittedName>
</protein>
<keyword evidence="2" id="KW-1185">Reference proteome</keyword>
<dbReference type="PATRIC" id="fig|1454004.3.peg.1783"/>
<name>A0A011PP29_ACCRE</name>
<dbReference type="Proteomes" id="UP000022141">
    <property type="component" value="Unassembled WGS sequence"/>
</dbReference>
<reference evidence="1" key="1">
    <citation type="submission" date="2014-02" db="EMBL/GenBank/DDBJ databases">
        <title>Expanding our view of genomic diversity in Candidatus Accumulibacter clades.</title>
        <authorList>
            <person name="Skennerton C.T."/>
            <person name="Barr J.J."/>
            <person name="Slater F.R."/>
            <person name="Bond P.L."/>
            <person name="Tyson G.W."/>
        </authorList>
    </citation>
    <scope>NUCLEOTIDE SEQUENCE [LARGE SCALE GENOMIC DNA]</scope>
</reference>
<comment type="caution">
    <text evidence="1">The sequence shown here is derived from an EMBL/GenBank/DDBJ whole genome shotgun (WGS) entry which is preliminary data.</text>
</comment>
<organism evidence="1 2">
    <name type="scientific">Accumulibacter regalis</name>
    <dbReference type="NCBI Taxonomy" id="522306"/>
    <lineage>
        <taxon>Bacteria</taxon>
        <taxon>Pseudomonadati</taxon>
        <taxon>Pseudomonadota</taxon>
        <taxon>Betaproteobacteria</taxon>
        <taxon>Candidatus Accumulibacter</taxon>
    </lineage>
</organism>
<accession>A0A011PP29</accession>
<dbReference type="AlphaFoldDB" id="A0A011PP29"/>
<proteinExistence type="predicted"/>
<sequence>MSKQIPPPTPEINRLRAAAALIPIIESGLLASKLSIERASIMASFCEWTVERPSDDPNVVKLAETVGSGLKRIKMVLSSAG</sequence>
<evidence type="ECO:0000313" key="1">
    <source>
        <dbReference type="EMBL" id="EXI89221.1"/>
    </source>
</evidence>
<gene>
    <name evidence="1" type="ORF">AW11_01732</name>
</gene>